<sequence length="288" mass="32864">MAAHPSSITGVTADSDIAEIRPYIDGIAALYAGGANVIMQLGWPEVGRGVFESKVESGRTDLHPIKRARTTFTYLSVALLGSDDERAAYRREVNRQHAQVRSAGGSEESPVAYNAMNPELQLWVAACLYWGTEDIVQRLHGPLDEATLDLLYRHGSRLGTTLQVREDMWPADRAAFEVYWAEGLRRVSYDADVRRYLLKVVLGVNAFPWPLRVTFARFIRFMNIGSLPPYFREALDVPWTAADQRRHDRVFRLTRLVSRVVPSILRRQPFGLLLLDLRLRRRFKRQLV</sequence>
<evidence type="ECO:0000313" key="2">
    <source>
        <dbReference type="EMBL" id="KAA1419309.1"/>
    </source>
</evidence>
<gene>
    <name evidence="2" type="ORF">F0U44_12765</name>
</gene>
<comment type="caution">
    <text evidence="2">The sequence shown here is derived from an EMBL/GenBank/DDBJ whole genome shotgun (WGS) entry which is preliminary data.</text>
</comment>
<reference evidence="2 3" key="2">
    <citation type="submission" date="2019-09" db="EMBL/GenBank/DDBJ databases">
        <authorList>
            <person name="Jin C."/>
        </authorList>
    </citation>
    <scope>NUCLEOTIDE SEQUENCE [LARGE SCALE GENOMIC DNA]</scope>
    <source>
        <strain evidence="2 3">BN130099</strain>
    </source>
</reference>
<dbReference type="AlphaFoldDB" id="A0A5B1LI27"/>
<dbReference type="EMBL" id="VUJV01000003">
    <property type="protein sequence ID" value="KAA1419309.1"/>
    <property type="molecule type" value="Genomic_DNA"/>
</dbReference>
<evidence type="ECO:0000259" key="1">
    <source>
        <dbReference type="Pfam" id="PF09995"/>
    </source>
</evidence>
<dbReference type="PANTHER" id="PTHR36151:SF3">
    <property type="entry name" value="ER-BOUND OXYGENASE MPAB_MPAB'_RUBBER OXYGENASE CATALYTIC DOMAIN-CONTAINING PROTEIN"/>
    <property type="match status" value="1"/>
</dbReference>
<protein>
    <submittedName>
        <fullName evidence="2">DUF2236 domain-containing protein</fullName>
    </submittedName>
</protein>
<dbReference type="Proteomes" id="UP000325003">
    <property type="component" value="Unassembled WGS sequence"/>
</dbReference>
<accession>A0A5B1LI27</accession>
<dbReference type="GO" id="GO:0016491">
    <property type="term" value="F:oxidoreductase activity"/>
    <property type="evidence" value="ECO:0007669"/>
    <property type="project" value="InterPro"/>
</dbReference>
<proteinExistence type="predicted"/>
<dbReference type="PANTHER" id="PTHR36151">
    <property type="entry name" value="BLR2777 PROTEIN"/>
    <property type="match status" value="1"/>
</dbReference>
<reference evidence="2 3" key="1">
    <citation type="submission" date="2019-09" db="EMBL/GenBank/DDBJ databases">
        <title>Nocardioides panacisoli sp. nov., isolated from the soil of a ginseng field.</title>
        <authorList>
            <person name="Cho C."/>
        </authorList>
    </citation>
    <scope>NUCLEOTIDE SEQUENCE [LARGE SCALE GENOMIC DNA]</scope>
    <source>
        <strain evidence="2 3">BN130099</strain>
    </source>
</reference>
<name>A0A5B1LI27_9ACTN</name>
<feature type="domain" description="ER-bound oxygenase mpaB/mpaB'/Rubber oxygenase catalytic" evidence="1">
    <location>
        <begin position="25"/>
        <end position="255"/>
    </location>
</feature>
<evidence type="ECO:0000313" key="3">
    <source>
        <dbReference type="Proteomes" id="UP000325003"/>
    </source>
</evidence>
<dbReference type="Pfam" id="PF09995">
    <property type="entry name" value="MPAB_Lcp_cat"/>
    <property type="match status" value="1"/>
</dbReference>
<dbReference type="InterPro" id="IPR018713">
    <property type="entry name" value="MPAB/Lcp_cat_dom"/>
</dbReference>
<organism evidence="2 3">
    <name type="scientific">Nocardioides humilatus</name>
    <dbReference type="NCBI Taxonomy" id="2607660"/>
    <lineage>
        <taxon>Bacteria</taxon>
        <taxon>Bacillati</taxon>
        <taxon>Actinomycetota</taxon>
        <taxon>Actinomycetes</taxon>
        <taxon>Propionibacteriales</taxon>
        <taxon>Nocardioidaceae</taxon>
        <taxon>Nocardioides</taxon>
    </lineage>
</organism>
<keyword evidence="3" id="KW-1185">Reference proteome</keyword>